<keyword evidence="10" id="KW-1185">Reference proteome</keyword>
<comment type="caution">
    <text evidence="9">The sequence shown here is derived from an EMBL/GenBank/DDBJ whole genome shotgun (WGS) entry which is preliminary data.</text>
</comment>
<dbReference type="PANTHER" id="PTHR39479">
    <property type="match status" value="1"/>
</dbReference>
<dbReference type="SMART" id="SM01150">
    <property type="entry name" value="DUF1338"/>
    <property type="match status" value="1"/>
</dbReference>
<keyword evidence="2" id="KW-0223">Dioxygenase</keyword>
<comment type="cofactor">
    <cofactor evidence="1">
        <name>Fe(2+)</name>
        <dbReference type="ChEBI" id="CHEBI:29033"/>
    </cofactor>
</comment>
<dbReference type="Proteomes" id="UP001139089">
    <property type="component" value="Unassembled WGS sequence"/>
</dbReference>
<dbReference type="Gene3D" id="3.10.180.80">
    <property type="entry name" value="Uncharacterised protein PF07063, DUF1338"/>
    <property type="match status" value="1"/>
</dbReference>
<evidence type="ECO:0000256" key="7">
    <source>
        <dbReference type="ARBA" id="ARBA00035034"/>
    </source>
</evidence>
<comment type="similarity">
    <text evidence="5">Belongs to the 2-oxoadipate dioxygenase/decarboxylase family.</text>
</comment>
<dbReference type="Pfam" id="PF07063">
    <property type="entry name" value="HGLS"/>
    <property type="match status" value="1"/>
</dbReference>
<protein>
    <recommendedName>
        <fullName evidence="7">2-oxoadipate dioxygenase/decarboxylase</fullName>
        <ecNumber evidence="6">1.13.11.93</ecNumber>
    </recommendedName>
    <alternativeName>
        <fullName evidence="8">2-hydroxyglutarate synthase</fullName>
    </alternativeName>
</protein>
<evidence type="ECO:0000256" key="6">
    <source>
        <dbReference type="ARBA" id="ARBA00035023"/>
    </source>
</evidence>
<evidence type="ECO:0000256" key="5">
    <source>
        <dbReference type="ARBA" id="ARBA00035013"/>
    </source>
</evidence>
<dbReference type="InterPro" id="IPR009770">
    <property type="entry name" value="HGLS"/>
</dbReference>
<reference evidence="9" key="1">
    <citation type="submission" date="2021-12" db="EMBL/GenBank/DDBJ databases">
        <authorList>
            <person name="Li Y."/>
        </authorList>
    </citation>
    <scope>NUCLEOTIDE SEQUENCE</scope>
    <source>
        <strain evidence="9">DKSPLA3</strain>
    </source>
</reference>
<dbReference type="GO" id="GO:0051213">
    <property type="term" value="F:dioxygenase activity"/>
    <property type="evidence" value="ECO:0007669"/>
    <property type="project" value="UniProtKB-KW"/>
</dbReference>
<sequence>MTETTFVQNDDIRSAFSAAMSAMYRAEVPAYGTLMDLVAEVNAQVLAAAPDLAERLAETDALDRISQERHGAIRLGTPAELSMMRRVFAVMGMFPVGYYDLSTAGVPVHSTAFRPVGASALSRNPFRVFTSLLRLDLIDDADLRAEAERVLETRAIFTPAAVALTEKAEAEGGLDAQDAAAFVEAVLETFRWHDKAIVDAGLYKRLHDAHRLIADVVSFKGPHINHLTPRTLDIDAVQARMPDKGIAPKAVIEGPPTRACPILLRQTSFKALDEPVSFEDETGAWVAGSHTARFGEIEQRGIALTPKGRALYDALLDRSRKQVRPAADGSNAVAYEQALAEAFRDFPDSWDGLRAQGLGYFTYSLTEAGRDAETAGDIETMLRDGRVRFDPVVYEDFLPVSAAGIFQSNLGDAAAQDFSASPSQQQFEADLGQAVLNEFDHYAAIEAASIAACLSGTSGQATVRAPGQATSRVEAAE</sequence>
<dbReference type="RefSeq" id="WP_231812131.1">
    <property type="nucleotide sequence ID" value="NZ_JAJOZR010000002.1"/>
</dbReference>
<name>A0A9X1NRR3_9HYPH</name>
<evidence type="ECO:0000256" key="8">
    <source>
        <dbReference type="ARBA" id="ARBA00035045"/>
    </source>
</evidence>
<dbReference type="EC" id="1.13.11.93" evidence="6"/>
<evidence type="ECO:0000256" key="1">
    <source>
        <dbReference type="ARBA" id="ARBA00001954"/>
    </source>
</evidence>
<evidence type="ECO:0000313" key="9">
    <source>
        <dbReference type="EMBL" id="MCD7108201.1"/>
    </source>
</evidence>
<accession>A0A9X1NRR3</accession>
<dbReference type="EMBL" id="JAJOZR010000002">
    <property type="protein sequence ID" value="MCD7108201.1"/>
    <property type="molecule type" value="Genomic_DNA"/>
</dbReference>
<dbReference type="InterPro" id="IPR047869">
    <property type="entry name" value="YdcJ_bac-like"/>
</dbReference>
<evidence type="ECO:0000256" key="2">
    <source>
        <dbReference type="ARBA" id="ARBA00022964"/>
    </source>
</evidence>
<organism evidence="9 10">
    <name type="scientific">Rhizobium quercicola</name>
    <dbReference type="NCBI Taxonomy" id="2901226"/>
    <lineage>
        <taxon>Bacteria</taxon>
        <taxon>Pseudomonadati</taxon>
        <taxon>Pseudomonadota</taxon>
        <taxon>Alphaproteobacteria</taxon>
        <taxon>Hyphomicrobiales</taxon>
        <taxon>Rhizobiaceae</taxon>
        <taxon>Rhizobium/Agrobacterium group</taxon>
        <taxon>Rhizobium</taxon>
    </lineage>
</organism>
<dbReference type="PANTHER" id="PTHR39479:SF2">
    <property type="entry name" value="2-OXOADIPATE DIOXYGENASE_DECARBOXYLASE"/>
    <property type="match status" value="1"/>
</dbReference>
<gene>
    <name evidence="9" type="ORF">LRX75_03990</name>
</gene>
<evidence type="ECO:0000313" key="10">
    <source>
        <dbReference type="Proteomes" id="UP001139089"/>
    </source>
</evidence>
<proteinExistence type="inferred from homology"/>
<dbReference type="CDD" id="cd16348">
    <property type="entry name" value="VOC_YdcJ_like"/>
    <property type="match status" value="1"/>
</dbReference>
<keyword evidence="3" id="KW-0560">Oxidoreductase</keyword>
<keyword evidence="4" id="KW-0408">Iron</keyword>
<dbReference type="AlphaFoldDB" id="A0A9X1NRR3"/>
<evidence type="ECO:0000256" key="3">
    <source>
        <dbReference type="ARBA" id="ARBA00023002"/>
    </source>
</evidence>
<evidence type="ECO:0000256" key="4">
    <source>
        <dbReference type="ARBA" id="ARBA00023004"/>
    </source>
</evidence>